<dbReference type="Proteomes" id="UP001447857">
    <property type="component" value="Chromosome"/>
</dbReference>
<sequence length="144" mass="16217">MGLSKAIVAIKGNQLNQINKISEILNYFEDENLSDEISQTTEFKNGWTILQDEEIVFVSEEDLLQELSEELDTEVFSLTIQSTSATYGFSHFNKGNSRIILVQDGDILENSGESIIQEKDLNIDENISESEILKIAEKLGIDIE</sequence>
<accession>A0ABZ2QD42</accession>
<protein>
    <submittedName>
        <fullName evidence="1">Uncharacterized protein</fullName>
    </submittedName>
</protein>
<evidence type="ECO:0000313" key="1">
    <source>
        <dbReference type="EMBL" id="WXK50771.1"/>
    </source>
</evidence>
<organism evidence="1 2">
    <name type="scientific">Flavobacterium ginsenosidimutans</name>
    <dbReference type="NCBI Taxonomy" id="687844"/>
    <lineage>
        <taxon>Bacteria</taxon>
        <taxon>Pseudomonadati</taxon>
        <taxon>Bacteroidota</taxon>
        <taxon>Flavobacteriia</taxon>
        <taxon>Flavobacteriales</taxon>
        <taxon>Flavobacteriaceae</taxon>
        <taxon>Flavobacterium</taxon>
    </lineage>
</organism>
<dbReference type="EMBL" id="CP147988">
    <property type="protein sequence ID" value="WXK50771.1"/>
    <property type="molecule type" value="Genomic_DNA"/>
</dbReference>
<reference evidence="1 2" key="1">
    <citation type="submission" date="2024-02" db="EMBL/GenBank/DDBJ databases">
        <title>complete genome of Flavobacterium ginsenosidimutans Str. YTB16.</title>
        <authorList>
            <person name="Wang Q."/>
        </authorList>
    </citation>
    <scope>NUCLEOTIDE SEQUENCE [LARGE SCALE GENOMIC DNA]</scope>
    <source>
        <strain evidence="1 2">YTB16</strain>
    </source>
</reference>
<gene>
    <name evidence="1" type="ORF">V6624_03835</name>
</gene>
<keyword evidence="2" id="KW-1185">Reference proteome</keyword>
<dbReference type="RefSeq" id="WP_338840906.1">
    <property type="nucleotide sequence ID" value="NZ_CP147988.1"/>
</dbReference>
<proteinExistence type="predicted"/>
<name>A0ABZ2QD42_9FLAO</name>
<evidence type="ECO:0000313" key="2">
    <source>
        <dbReference type="Proteomes" id="UP001447857"/>
    </source>
</evidence>